<organism evidence="2 3">
    <name type="scientific">Lysobacter yangpyeongensis</name>
    <dbReference type="NCBI Taxonomy" id="346182"/>
    <lineage>
        <taxon>Bacteria</taxon>
        <taxon>Pseudomonadati</taxon>
        <taxon>Pseudomonadota</taxon>
        <taxon>Gammaproteobacteria</taxon>
        <taxon>Lysobacterales</taxon>
        <taxon>Lysobacteraceae</taxon>
        <taxon>Lysobacter</taxon>
    </lineage>
</organism>
<feature type="domain" description="HTH crp-type" evidence="1">
    <location>
        <begin position="40"/>
        <end position="90"/>
    </location>
</feature>
<dbReference type="Proteomes" id="UP001596036">
    <property type="component" value="Unassembled WGS sequence"/>
</dbReference>
<keyword evidence="3" id="KW-1185">Reference proteome</keyword>
<sequence>MVAIQIQMAMEATSQVRSLALESVFVRTVGAINELAVTREGLRFLPTTVTQQQVASRIGATREMVNHVFRDLVRGGFLVRDDQVGFVIPKALPKQW</sequence>
<name>A0ABW0SJ59_9GAMM</name>
<dbReference type="SUPFAM" id="SSF46785">
    <property type="entry name" value="Winged helix' DNA-binding domain"/>
    <property type="match status" value="1"/>
</dbReference>
<protein>
    <submittedName>
        <fullName evidence="2">Helix-turn-helix domain-containing protein</fullName>
    </submittedName>
</protein>
<evidence type="ECO:0000313" key="3">
    <source>
        <dbReference type="Proteomes" id="UP001596036"/>
    </source>
</evidence>
<dbReference type="Gene3D" id="1.10.10.10">
    <property type="entry name" value="Winged helix-like DNA-binding domain superfamily/Winged helix DNA-binding domain"/>
    <property type="match status" value="1"/>
</dbReference>
<reference evidence="3" key="1">
    <citation type="journal article" date="2019" name="Int. J. Syst. Evol. Microbiol.">
        <title>The Global Catalogue of Microorganisms (GCM) 10K type strain sequencing project: providing services to taxonomists for standard genome sequencing and annotation.</title>
        <authorList>
            <consortium name="The Broad Institute Genomics Platform"/>
            <consortium name="The Broad Institute Genome Sequencing Center for Infectious Disease"/>
            <person name="Wu L."/>
            <person name="Ma J."/>
        </authorList>
    </citation>
    <scope>NUCLEOTIDE SEQUENCE [LARGE SCALE GENOMIC DNA]</scope>
    <source>
        <strain evidence="3">KACC 11407</strain>
    </source>
</reference>
<dbReference type="InterPro" id="IPR036390">
    <property type="entry name" value="WH_DNA-bd_sf"/>
</dbReference>
<dbReference type="RefSeq" id="WP_386752900.1">
    <property type="nucleotide sequence ID" value="NZ_JBHSNM010000001.1"/>
</dbReference>
<proteinExistence type="predicted"/>
<dbReference type="InterPro" id="IPR036388">
    <property type="entry name" value="WH-like_DNA-bd_sf"/>
</dbReference>
<accession>A0ABW0SJ59</accession>
<evidence type="ECO:0000259" key="1">
    <source>
        <dbReference type="SMART" id="SM00419"/>
    </source>
</evidence>
<dbReference type="EMBL" id="JBHSNM010000001">
    <property type="protein sequence ID" value="MFC5569058.1"/>
    <property type="molecule type" value="Genomic_DNA"/>
</dbReference>
<evidence type="ECO:0000313" key="2">
    <source>
        <dbReference type="EMBL" id="MFC5569058.1"/>
    </source>
</evidence>
<dbReference type="Pfam" id="PF13545">
    <property type="entry name" value="HTH_Crp_2"/>
    <property type="match status" value="1"/>
</dbReference>
<dbReference type="SMART" id="SM00419">
    <property type="entry name" value="HTH_CRP"/>
    <property type="match status" value="1"/>
</dbReference>
<comment type="caution">
    <text evidence="2">The sequence shown here is derived from an EMBL/GenBank/DDBJ whole genome shotgun (WGS) entry which is preliminary data.</text>
</comment>
<gene>
    <name evidence="2" type="ORF">ACFPN1_03125</name>
</gene>
<dbReference type="InterPro" id="IPR012318">
    <property type="entry name" value="HTH_CRP"/>
</dbReference>